<name>A0AAV4RM49_9ARAC</name>
<evidence type="ECO:0000313" key="2">
    <source>
        <dbReference type="Proteomes" id="UP001054837"/>
    </source>
</evidence>
<sequence length="94" mass="11185">MESGINYSEMLMVQIHRSEWLNAARERCCKRTTYCCKRTTYCCKRTTYCCKRTTHGRLDARRTGSRYRLTTNRVLIMQLKSTLLDRQRRSHGVA</sequence>
<keyword evidence="2" id="KW-1185">Reference proteome</keyword>
<reference evidence="1 2" key="1">
    <citation type="submission" date="2021-06" db="EMBL/GenBank/DDBJ databases">
        <title>Caerostris darwini draft genome.</title>
        <authorList>
            <person name="Kono N."/>
            <person name="Arakawa K."/>
        </authorList>
    </citation>
    <scope>NUCLEOTIDE SEQUENCE [LARGE SCALE GENOMIC DNA]</scope>
</reference>
<dbReference type="AlphaFoldDB" id="A0AAV4RM49"/>
<gene>
    <name evidence="1" type="ORF">CDAR_299401</name>
</gene>
<proteinExistence type="predicted"/>
<accession>A0AAV4RM49</accession>
<protein>
    <submittedName>
        <fullName evidence="1">Uncharacterized protein</fullName>
    </submittedName>
</protein>
<organism evidence="1 2">
    <name type="scientific">Caerostris darwini</name>
    <dbReference type="NCBI Taxonomy" id="1538125"/>
    <lineage>
        <taxon>Eukaryota</taxon>
        <taxon>Metazoa</taxon>
        <taxon>Ecdysozoa</taxon>
        <taxon>Arthropoda</taxon>
        <taxon>Chelicerata</taxon>
        <taxon>Arachnida</taxon>
        <taxon>Araneae</taxon>
        <taxon>Araneomorphae</taxon>
        <taxon>Entelegynae</taxon>
        <taxon>Araneoidea</taxon>
        <taxon>Araneidae</taxon>
        <taxon>Caerostris</taxon>
    </lineage>
</organism>
<dbReference type="EMBL" id="BPLQ01006511">
    <property type="protein sequence ID" value="GIY23023.1"/>
    <property type="molecule type" value="Genomic_DNA"/>
</dbReference>
<evidence type="ECO:0000313" key="1">
    <source>
        <dbReference type="EMBL" id="GIY23023.1"/>
    </source>
</evidence>
<comment type="caution">
    <text evidence="1">The sequence shown here is derived from an EMBL/GenBank/DDBJ whole genome shotgun (WGS) entry which is preliminary data.</text>
</comment>
<dbReference type="Proteomes" id="UP001054837">
    <property type="component" value="Unassembled WGS sequence"/>
</dbReference>